<dbReference type="EMBL" id="HBUF01366815">
    <property type="protein sequence ID" value="CAG6724004.1"/>
    <property type="molecule type" value="Transcribed_RNA"/>
</dbReference>
<protein>
    <submittedName>
        <fullName evidence="1">Uncharacterized protein</fullName>
    </submittedName>
</protein>
<accession>A0A8D8VIE1</accession>
<proteinExistence type="predicted"/>
<sequence>MVVSFNQFCYPQPLSICRQVHFQGKWTALFQCPEIRRNIFVVVYFELGTQRHYSGWLLSFAIAITKTKKQCQWTTDIFLKFISNLDHITTNVNLSSIAQDYGN</sequence>
<dbReference type="AlphaFoldDB" id="A0A8D8VIE1"/>
<name>A0A8D8VIE1_9HEMI</name>
<reference evidence="1" key="1">
    <citation type="submission" date="2021-05" db="EMBL/GenBank/DDBJ databases">
        <authorList>
            <person name="Alioto T."/>
            <person name="Alioto T."/>
            <person name="Gomez Garrido J."/>
        </authorList>
    </citation>
    <scope>NUCLEOTIDE SEQUENCE</scope>
</reference>
<organism evidence="1">
    <name type="scientific">Cacopsylla melanoneura</name>
    <dbReference type="NCBI Taxonomy" id="428564"/>
    <lineage>
        <taxon>Eukaryota</taxon>
        <taxon>Metazoa</taxon>
        <taxon>Ecdysozoa</taxon>
        <taxon>Arthropoda</taxon>
        <taxon>Hexapoda</taxon>
        <taxon>Insecta</taxon>
        <taxon>Pterygota</taxon>
        <taxon>Neoptera</taxon>
        <taxon>Paraneoptera</taxon>
        <taxon>Hemiptera</taxon>
        <taxon>Sternorrhyncha</taxon>
        <taxon>Psylloidea</taxon>
        <taxon>Psyllidae</taxon>
        <taxon>Psyllinae</taxon>
        <taxon>Cacopsylla</taxon>
    </lineage>
</organism>
<evidence type="ECO:0000313" key="1">
    <source>
        <dbReference type="EMBL" id="CAG6724004.1"/>
    </source>
</evidence>
<dbReference type="EMBL" id="HBUF01366814">
    <property type="protein sequence ID" value="CAG6724001.1"/>
    <property type="molecule type" value="Transcribed_RNA"/>
</dbReference>